<reference evidence="2" key="1">
    <citation type="submission" date="2014-03" db="EMBL/GenBank/DDBJ databases">
        <authorList>
            <person name="Aksoy S."/>
            <person name="Warren W."/>
            <person name="Wilson R.K."/>
        </authorList>
    </citation>
    <scope>NUCLEOTIDE SEQUENCE [LARGE SCALE GENOMIC DNA]</scope>
    <source>
        <strain evidence="2">IAEA</strain>
    </source>
</reference>
<keyword evidence="2" id="KW-1185">Reference proteome</keyword>
<accession>A0A1B0AFJ1</accession>
<dbReference type="EnsemblMetazoa" id="GPAI044080-RA">
    <property type="protein sequence ID" value="GPAI044080-PA"/>
    <property type="gene ID" value="GPAI044080"/>
</dbReference>
<dbReference type="AlphaFoldDB" id="A0A1B0AFJ1"/>
<evidence type="ECO:0000313" key="1">
    <source>
        <dbReference type="EnsemblMetazoa" id="GPAI044080-PA"/>
    </source>
</evidence>
<dbReference type="VEuPathDB" id="VectorBase:GPAI044080"/>
<reference evidence="1" key="2">
    <citation type="submission" date="2020-05" db="UniProtKB">
        <authorList>
            <consortium name="EnsemblMetazoa"/>
        </authorList>
    </citation>
    <scope>IDENTIFICATION</scope>
    <source>
        <strain evidence="1">IAEA</strain>
    </source>
</reference>
<sequence length="141" mass="15928">MVVKFVKPPSGEDFDDMTAQDTQESLVDEEVDKAGLVEMIFGSHYNLEDDSIAKDAEVLNVEYDENIRSLPEGATLFGLLLLKLCRNICHSSFVLITHYYSLPSGVEAKYLGNGENIHREIMFMSQVPLSVYFYIVKTVHC</sequence>
<proteinExistence type="predicted"/>
<evidence type="ECO:0000313" key="2">
    <source>
        <dbReference type="Proteomes" id="UP000092445"/>
    </source>
</evidence>
<dbReference type="Proteomes" id="UP000092445">
    <property type="component" value="Unassembled WGS sequence"/>
</dbReference>
<protein>
    <submittedName>
        <fullName evidence="1">Uncharacterized protein</fullName>
    </submittedName>
</protein>
<organism evidence="1 2">
    <name type="scientific">Glossina pallidipes</name>
    <name type="common">Tsetse fly</name>
    <dbReference type="NCBI Taxonomy" id="7398"/>
    <lineage>
        <taxon>Eukaryota</taxon>
        <taxon>Metazoa</taxon>
        <taxon>Ecdysozoa</taxon>
        <taxon>Arthropoda</taxon>
        <taxon>Hexapoda</taxon>
        <taxon>Insecta</taxon>
        <taxon>Pterygota</taxon>
        <taxon>Neoptera</taxon>
        <taxon>Endopterygota</taxon>
        <taxon>Diptera</taxon>
        <taxon>Brachycera</taxon>
        <taxon>Muscomorpha</taxon>
        <taxon>Hippoboscoidea</taxon>
        <taxon>Glossinidae</taxon>
        <taxon>Glossina</taxon>
    </lineage>
</organism>
<name>A0A1B0AFJ1_GLOPL</name>